<evidence type="ECO:0000256" key="1">
    <source>
        <dbReference type="SAM" id="MobiDB-lite"/>
    </source>
</evidence>
<feature type="region of interest" description="Disordered" evidence="1">
    <location>
        <begin position="171"/>
        <end position="193"/>
    </location>
</feature>
<organism evidence="3 4">
    <name type="scientific">Brevibacterium samyangense</name>
    <dbReference type="NCBI Taxonomy" id="366888"/>
    <lineage>
        <taxon>Bacteria</taxon>
        <taxon>Bacillati</taxon>
        <taxon>Actinomycetota</taxon>
        <taxon>Actinomycetes</taxon>
        <taxon>Micrococcales</taxon>
        <taxon>Brevibacteriaceae</taxon>
        <taxon>Brevibacterium</taxon>
    </lineage>
</organism>
<dbReference type="CDD" id="cd17748">
    <property type="entry name" value="BRCT_DNA_ligase_like"/>
    <property type="match status" value="1"/>
</dbReference>
<dbReference type="InterPro" id="IPR036397">
    <property type="entry name" value="RNaseH_sf"/>
</dbReference>
<dbReference type="SMART" id="SM00479">
    <property type="entry name" value="EXOIII"/>
    <property type="match status" value="1"/>
</dbReference>
<accession>A0ABN2TEC4</accession>
<keyword evidence="3" id="KW-0378">Hydrolase</keyword>
<reference evidence="3 4" key="1">
    <citation type="journal article" date="2019" name="Int. J. Syst. Evol. Microbiol.">
        <title>The Global Catalogue of Microorganisms (GCM) 10K type strain sequencing project: providing services to taxonomists for standard genome sequencing and annotation.</title>
        <authorList>
            <consortium name="The Broad Institute Genomics Platform"/>
            <consortium name="The Broad Institute Genome Sequencing Center for Infectious Disease"/>
            <person name="Wu L."/>
            <person name="Ma J."/>
        </authorList>
    </citation>
    <scope>NUCLEOTIDE SEQUENCE [LARGE SCALE GENOMIC DNA]</scope>
    <source>
        <strain evidence="3 4">JCM 14546</strain>
    </source>
</reference>
<dbReference type="InterPro" id="IPR012337">
    <property type="entry name" value="RNaseH-like_sf"/>
</dbReference>
<dbReference type="Gene3D" id="3.40.50.10190">
    <property type="entry name" value="BRCT domain"/>
    <property type="match status" value="1"/>
</dbReference>
<comment type="caution">
    <text evidence="3">The sequence shown here is derived from an EMBL/GenBank/DDBJ whole genome shotgun (WGS) entry which is preliminary data.</text>
</comment>
<dbReference type="PANTHER" id="PTHR30231">
    <property type="entry name" value="DNA POLYMERASE III SUBUNIT EPSILON"/>
    <property type="match status" value="1"/>
</dbReference>
<dbReference type="SUPFAM" id="SSF53098">
    <property type="entry name" value="Ribonuclease H-like"/>
    <property type="match status" value="1"/>
</dbReference>
<evidence type="ECO:0000313" key="4">
    <source>
        <dbReference type="Proteomes" id="UP001500755"/>
    </source>
</evidence>
<dbReference type="Proteomes" id="UP001500755">
    <property type="component" value="Unassembled WGS sequence"/>
</dbReference>
<sequence length="466" mass="49845">MGIDFTAVDFETANHNRASVCAVGAVKVRSGKIVDRLALLVRPPDGFADFHPLHQALHGLEPADVEGAARWPAAYAQLTRFSGPDLLVAHNAPYDRSILFHSCSAYDIDWPDLDFLCSLKLSRALLTLPVYSLSWVGHHLGLDMPAGAPGVPVGAPGRGAALVPAGASAGQAAGQGESVDGSAGRGPVDGTDTPAALRRRRFTALENAEASAAITLALAERSRLVSSADLMSIGASVRRGSSMAPRDWASLGEVEESGLAVPDFNSLHGEKVAFTGQLTCMTREEAMHAVCTLGGEPLGEVTPDTTLLVVGGMHMEGLVPGVEHSEAAPAGLSDKLRCAQKLIDEGHRIEIVPEDMFLGRIDMQRETEHSAHAARVASTAHPAPDYVLSQGREVPRDAPYPEFLRRALAHPEGASESDVPCVWCGKPVHPHEFTLYRERRVCGAECNERLKCAAKRAWHRYRVHGF</sequence>
<dbReference type="RefSeq" id="WP_344308632.1">
    <property type="nucleotide sequence ID" value="NZ_BAAANO010000014.1"/>
</dbReference>
<feature type="domain" description="Exonuclease" evidence="2">
    <location>
        <begin position="4"/>
        <end position="224"/>
    </location>
</feature>
<dbReference type="SUPFAM" id="SSF52113">
    <property type="entry name" value="BRCT domain"/>
    <property type="match status" value="1"/>
</dbReference>
<evidence type="ECO:0000259" key="2">
    <source>
        <dbReference type="SMART" id="SM00479"/>
    </source>
</evidence>
<keyword evidence="3" id="KW-0540">Nuclease</keyword>
<dbReference type="InterPro" id="IPR036420">
    <property type="entry name" value="BRCT_dom_sf"/>
</dbReference>
<dbReference type="Gene3D" id="3.30.420.10">
    <property type="entry name" value="Ribonuclease H-like superfamily/Ribonuclease H"/>
    <property type="match status" value="1"/>
</dbReference>
<protein>
    <submittedName>
        <fullName evidence="3">Exonuclease domain-containing protein</fullName>
    </submittedName>
</protein>
<keyword evidence="4" id="KW-1185">Reference proteome</keyword>
<dbReference type="EMBL" id="BAAANO010000014">
    <property type="protein sequence ID" value="GAA2006724.1"/>
    <property type="molecule type" value="Genomic_DNA"/>
</dbReference>
<dbReference type="GO" id="GO:0004527">
    <property type="term" value="F:exonuclease activity"/>
    <property type="evidence" value="ECO:0007669"/>
    <property type="project" value="UniProtKB-KW"/>
</dbReference>
<keyword evidence="3" id="KW-0269">Exonuclease</keyword>
<dbReference type="PANTHER" id="PTHR30231:SF42">
    <property type="entry name" value="EXONUCLEASE"/>
    <property type="match status" value="1"/>
</dbReference>
<name>A0ABN2TEC4_9MICO</name>
<evidence type="ECO:0000313" key="3">
    <source>
        <dbReference type="EMBL" id="GAA2006724.1"/>
    </source>
</evidence>
<dbReference type="InterPro" id="IPR013520">
    <property type="entry name" value="Ribonucl_H"/>
</dbReference>
<proteinExistence type="predicted"/>
<gene>
    <name evidence="3" type="ORF">GCM10009755_16130</name>
</gene>